<dbReference type="PANTHER" id="PTHR23150">
    <property type="entry name" value="SULFATASE MODIFYING FACTOR 1, 2"/>
    <property type="match status" value="1"/>
</dbReference>
<reference evidence="3" key="1">
    <citation type="submission" date="2019-02" db="EMBL/GenBank/DDBJ databases">
        <authorList>
            <consortium name="Genoscope - CEA"/>
            <person name="William W."/>
        </authorList>
    </citation>
    <scope>NUCLEOTIDE SEQUENCE [LARGE SCALE GENOMIC DNA]</scope>
    <source>
        <strain evidence="3">YSy11</strain>
    </source>
</reference>
<keyword evidence="1" id="KW-0812">Transmembrane</keyword>
<protein>
    <recommendedName>
        <fullName evidence="2">Sulfatase-modifying factor enzyme-like domain-containing protein</fullName>
    </recommendedName>
</protein>
<evidence type="ECO:0000313" key="3">
    <source>
        <dbReference type="EMBL" id="VEV99117.1"/>
    </source>
</evidence>
<feature type="domain" description="Sulfatase-modifying factor enzyme-like" evidence="2">
    <location>
        <begin position="83"/>
        <end position="250"/>
    </location>
</feature>
<dbReference type="InterPro" id="IPR016187">
    <property type="entry name" value="CTDL_fold"/>
</dbReference>
<dbReference type="RefSeq" id="WP_150549309.1">
    <property type="nucleotide sequence ID" value="NZ_LR215729.2"/>
</dbReference>
<organism evidence="3">
    <name type="scientific">Pseudomonas marincola</name>
    <dbReference type="NCBI Taxonomy" id="437900"/>
    <lineage>
        <taxon>Bacteria</taxon>
        <taxon>Pseudomonadati</taxon>
        <taxon>Pseudomonadota</taxon>
        <taxon>Gammaproteobacteria</taxon>
        <taxon>Pseudomonadales</taxon>
        <taxon>Pseudomonadaceae</taxon>
        <taxon>Pseudomonas</taxon>
    </lineage>
</organism>
<feature type="transmembrane region" description="Helical" evidence="1">
    <location>
        <begin position="18"/>
        <end position="40"/>
    </location>
</feature>
<sequence length="257" mass="27957">MSKGNPDSLRRLLDDQKLALVICWGLMLVLALLLAGNLYMSKGEEGGSVGELPPFIAVQQPSGETLMVGATEVTVDQWRICEQAQVCPLLSEGQRGSSPMVNMSWADVRVFIRWSAARQGLPLRVPTKEEWLVLAAEQAATKRKPLFTDPRMAWAADYDLTALPVERKTRAVTAFGANSLGIYDIKGNVWEWVAACYYPQPGLPMEVFGCMNGRVAMGEREVGLSEQLRSPGNTGCGGGQPPANVGFRLVYSALEAP</sequence>
<dbReference type="EMBL" id="LR215729">
    <property type="protein sequence ID" value="VEV99117.1"/>
    <property type="molecule type" value="Genomic_DNA"/>
</dbReference>
<gene>
    <name evidence="3" type="ORF">PMYSY11_4073</name>
</gene>
<evidence type="ECO:0000259" key="2">
    <source>
        <dbReference type="Pfam" id="PF03781"/>
    </source>
</evidence>
<dbReference type="InterPro" id="IPR042095">
    <property type="entry name" value="SUMF_sf"/>
</dbReference>
<dbReference type="GO" id="GO:0120147">
    <property type="term" value="F:formylglycine-generating oxidase activity"/>
    <property type="evidence" value="ECO:0007669"/>
    <property type="project" value="TreeGrafter"/>
</dbReference>
<dbReference type="Gene3D" id="3.90.1580.10">
    <property type="entry name" value="paralog of FGE (formylglycine-generating enzyme)"/>
    <property type="match status" value="1"/>
</dbReference>
<keyword evidence="1" id="KW-0472">Membrane</keyword>
<dbReference type="SUPFAM" id="SSF56436">
    <property type="entry name" value="C-type lectin-like"/>
    <property type="match status" value="1"/>
</dbReference>
<dbReference type="Pfam" id="PF03781">
    <property type="entry name" value="FGE-sulfatase"/>
    <property type="match status" value="1"/>
</dbReference>
<dbReference type="AlphaFoldDB" id="A0A653E8V4"/>
<dbReference type="PANTHER" id="PTHR23150:SF19">
    <property type="entry name" value="FORMYLGLYCINE-GENERATING ENZYME"/>
    <property type="match status" value="1"/>
</dbReference>
<proteinExistence type="predicted"/>
<accession>A0A653E8V4</accession>
<dbReference type="InterPro" id="IPR005532">
    <property type="entry name" value="SUMF_dom"/>
</dbReference>
<keyword evidence="1" id="KW-1133">Transmembrane helix</keyword>
<name>A0A653E8V4_9PSED</name>
<evidence type="ECO:0000256" key="1">
    <source>
        <dbReference type="SAM" id="Phobius"/>
    </source>
</evidence>
<dbReference type="InterPro" id="IPR051043">
    <property type="entry name" value="Sulfatase_Mod_Factor_Kinase"/>
</dbReference>